<accession>A0A810N8M1</accession>
<evidence type="ECO:0000256" key="3">
    <source>
        <dbReference type="SAM" id="SignalP"/>
    </source>
</evidence>
<keyword evidence="2" id="KW-1015">Disulfide bond</keyword>
<name>A0A810N8M1_9ACTN</name>
<dbReference type="Gene3D" id="3.40.50.1110">
    <property type="entry name" value="SGNH hydrolase"/>
    <property type="match status" value="1"/>
</dbReference>
<organism evidence="5 6">
    <name type="scientific">Polymorphospora rubra</name>
    <dbReference type="NCBI Taxonomy" id="338584"/>
    <lineage>
        <taxon>Bacteria</taxon>
        <taxon>Bacillati</taxon>
        <taxon>Actinomycetota</taxon>
        <taxon>Actinomycetes</taxon>
        <taxon>Micromonosporales</taxon>
        <taxon>Micromonosporaceae</taxon>
        <taxon>Polymorphospora</taxon>
    </lineage>
</organism>
<feature type="active site" evidence="1">
    <location>
        <position position="248"/>
    </location>
</feature>
<evidence type="ECO:0000256" key="1">
    <source>
        <dbReference type="PIRSR" id="PIRSR637460-1"/>
    </source>
</evidence>
<dbReference type="GO" id="GO:0004806">
    <property type="term" value="F:triacylglycerol lipase activity"/>
    <property type="evidence" value="ECO:0007669"/>
    <property type="project" value="TreeGrafter"/>
</dbReference>
<proteinExistence type="predicted"/>
<dbReference type="EMBL" id="AP023359">
    <property type="protein sequence ID" value="BCJ68794.1"/>
    <property type="molecule type" value="Genomic_DNA"/>
</dbReference>
<feature type="active site" description="Nucleophile" evidence="1">
    <location>
        <position position="41"/>
    </location>
</feature>
<keyword evidence="3" id="KW-0732">Signal</keyword>
<feature type="signal peptide" evidence="3">
    <location>
        <begin position="1"/>
        <end position="31"/>
    </location>
</feature>
<gene>
    <name evidence="5" type="ORF">Prubr_58150</name>
</gene>
<feature type="disulfide bond" evidence="2">
    <location>
        <begin position="58"/>
        <end position="83"/>
    </location>
</feature>
<protein>
    <submittedName>
        <fullName evidence="5">Lipase 1</fullName>
    </submittedName>
</protein>
<feature type="domain" description="SGNH hydrolase-type esterase" evidence="4">
    <location>
        <begin position="38"/>
        <end position="254"/>
    </location>
</feature>
<dbReference type="GO" id="GO:0019433">
    <property type="term" value="P:triglyceride catabolic process"/>
    <property type="evidence" value="ECO:0007669"/>
    <property type="project" value="TreeGrafter"/>
</dbReference>
<dbReference type="InterPro" id="IPR013830">
    <property type="entry name" value="SGNH_hydro"/>
</dbReference>
<dbReference type="PANTHER" id="PTHR37981">
    <property type="entry name" value="LIPASE 2"/>
    <property type="match status" value="1"/>
</dbReference>
<dbReference type="RefSeq" id="WP_212817976.1">
    <property type="nucleotide sequence ID" value="NZ_AP023359.1"/>
</dbReference>
<evidence type="ECO:0000313" key="5">
    <source>
        <dbReference type="EMBL" id="BCJ68794.1"/>
    </source>
</evidence>
<evidence type="ECO:0000313" key="6">
    <source>
        <dbReference type="Proteomes" id="UP000680866"/>
    </source>
</evidence>
<dbReference type="InterPro" id="IPR037460">
    <property type="entry name" value="SEST-like"/>
</dbReference>
<dbReference type="PANTHER" id="PTHR37981:SF1">
    <property type="entry name" value="SGNH HYDROLASE-TYPE ESTERASE DOMAIN-CONTAINING PROTEIN"/>
    <property type="match status" value="1"/>
</dbReference>
<evidence type="ECO:0000259" key="4">
    <source>
        <dbReference type="Pfam" id="PF13472"/>
    </source>
</evidence>
<reference evidence="5" key="1">
    <citation type="submission" date="2020-08" db="EMBL/GenBank/DDBJ databases">
        <title>Whole genome shotgun sequence of Polymorphospora rubra NBRC 101157.</title>
        <authorList>
            <person name="Komaki H."/>
            <person name="Tamura T."/>
        </authorList>
    </citation>
    <scope>NUCLEOTIDE SEQUENCE</scope>
    <source>
        <strain evidence="5">NBRC 101157</strain>
    </source>
</reference>
<feature type="chain" id="PRO_5032513823" evidence="3">
    <location>
        <begin position="32"/>
        <end position="272"/>
    </location>
</feature>
<keyword evidence="6" id="KW-1185">Reference proteome</keyword>
<dbReference type="AlphaFoldDB" id="A0A810N8M1"/>
<dbReference type="SUPFAM" id="SSF52266">
    <property type="entry name" value="SGNH hydrolase"/>
    <property type="match status" value="1"/>
</dbReference>
<feature type="disulfide bond" evidence="2">
    <location>
        <begin position="124"/>
        <end position="132"/>
    </location>
</feature>
<feature type="disulfide bond" evidence="2">
    <location>
        <begin position="183"/>
        <end position="229"/>
    </location>
</feature>
<dbReference type="InterPro" id="IPR036514">
    <property type="entry name" value="SGNH_hydro_sf"/>
</dbReference>
<dbReference type="CDD" id="cd01823">
    <property type="entry name" value="SEST_like"/>
    <property type="match status" value="1"/>
</dbReference>
<sequence length="272" mass="27611">MARTRTATLLAGLVAGAVVALGLGAPAQAAAGEHYVSLGDSYASGVGAGSYTAESGGCKRSLNAFPQLWANANAPASYRSVACSGAKTGDVVNSQLSALSSTTTLVSVVIGGNDVGFANIMTTCALAGTNACLAAVTNAENLARTSLPGWLDNVYNGIKNRAPNADVVVLGYPTFYQLGTPICLGLSEQSRAKINSGINLANDIISAAAARHGFTFGDVRPPFIGHQLCSGDKWLHAVNFADIGVSYHPTANGQSGGYLPVFRSAATLAAKS</sequence>
<evidence type="ECO:0000256" key="2">
    <source>
        <dbReference type="PIRSR" id="PIRSR637460-2"/>
    </source>
</evidence>
<dbReference type="KEGG" id="pry:Prubr_58150"/>
<dbReference type="Pfam" id="PF13472">
    <property type="entry name" value="Lipase_GDSL_2"/>
    <property type="match status" value="1"/>
</dbReference>
<dbReference type="Proteomes" id="UP000680866">
    <property type="component" value="Chromosome"/>
</dbReference>